<dbReference type="Proteomes" id="UP000054538">
    <property type="component" value="Unassembled WGS sequence"/>
</dbReference>
<proteinExistence type="predicted"/>
<sequence>MFPHREFKPYLRPGQEHIQEFDAKVITYCDPYVITSLNADWILEPHCFQTEELRVRADGHFGYQDCFQWPQAYSQKFEYAVCILNPQKMREQEDPSKTLWELWTPTEDDFDLIDPQSPFCVGKFKHSIYYNLYRLYDSAQEVVNQWKVKQEGKKDIVTGMVLHSCHLLNVLKHHPLTFPDVVVYVAELQRFLLDIIAHMLLPRRTNHDLMGCFTEDITTCKRLFHASSPVWLVWSPQFIPQDMNIINVVTVTRPDHIVQKNFVHNGVVTMFPTLHLGRGGTDRHFNSRRTFRVKVLDVSDATSSVVIPQQSAVASSSQTASASRNKVHNLKSGRDKWAEGDATIMLLPFPQWVSAFKRVDKDPARVKTGLVDTSYRFPEPAIIVAPVLPERRKLYCANWLAARPLWISRIDHHPPSPLPVPQTWREVGGEDSFWTSTGSFAREYLGHTG</sequence>
<keyword evidence="2" id="KW-1185">Reference proteome</keyword>
<dbReference type="InParanoid" id="A0A0D0CD23"/>
<dbReference type="AlphaFoldDB" id="A0A0D0CD23"/>
<name>A0A0D0CD23_9AGAM</name>
<dbReference type="HOGENOM" id="CLU_016057_0_1_1"/>
<reference evidence="2" key="2">
    <citation type="submission" date="2015-01" db="EMBL/GenBank/DDBJ databases">
        <title>Evolutionary Origins and Diversification of the Mycorrhizal Mutualists.</title>
        <authorList>
            <consortium name="DOE Joint Genome Institute"/>
            <consortium name="Mycorrhizal Genomics Consortium"/>
            <person name="Kohler A."/>
            <person name="Kuo A."/>
            <person name="Nagy L.G."/>
            <person name="Floudas D."/>
            <person name="Copeland A."/>
            <person name="Barry K.W."/>
            <person name="Cichocki N."/>
            <person name="Veneault-Fourrey C."/>
            <person name="LaButti K."/>
            <person name="Lindquist E.A."/>
            <person name="Lipzen A."/>
            <person name="Lundell T."/>
            <person name="Morin E."/>
            <person name="Murat C."/>
            <person name="Riley R."/>
            <person name="Ohm R."/>
            <person name="Sun H."/>
            <person name="Tunlid A."/>
            <person name="Henrissat B."/>
            <person name="Grigoriev I.V."/>
            <person name="Hibbett D.S."/>
            <person name="Martin F."/>
        </authorList>
    </citation>
    <scope>NUCLEOTIDE SEQUENCE [LARGE SCALE GENOMIC DNA]</scope>
    <source>
        <strain evidence="2">Ve08.2h10</strain>
    </source>
</reference>
<evidence type="ECO:0000313" key="2">
    <source>
        <dbReference type="Proteomes" id="UP000054538"/>
    </source>
</evidence>
<gene>
    <name evidence="1" type="ORF">PAXRUDRAFT_20893</name>
</gene>
<accession>A0A0D0CD23</accession>
<protein>
    <submittedName>
        <fullName evidence="1">Uncharacterized protein</fullName>
    </submittedName>
</protein>
<reference evidence="1 2" key="1">
    <citation type="submission" date="2014-04" db="EMBL/GenBank/DDBJ databases">
        <authorList>
            <consortium name="DOE Joint Genome Institute"/>
            <person name="Kuo A."/>
            <person name="Kohler A."/>
            <person name="Jargeat P."/>
            <person name="Nagy L.G."/>
            <person name="Floudas D."/>
            <person name="Copeland A."/>
            <person name="Barry K.W."/>
            <person name="Cichocki N."/>
            <person name="Veneault-Fourrey C."/>
            <person name="LaButti K."/>
            <person name="Lindquist E.A."/>
            <person name="Lipzen A."/>
            <person name="Lundell T."/>
            <person name="Morin E."/>
            <person name="Murat C."/>
            <person name="Sun H."/>
            <person name="Tunlid A."/>
            <person name="Henrissat B."/>
            <person name="Grigoriev I.V."/>
            <person name="Hibbett D.S."/>
            <person name="Martin F."/>
            <person name="Nordberg H.P."/>
            <person name="Cantor M.N."/>
            <person name="Hua S.X."/>
        </authorList>
    </citation>
    <scope>NUCLEOTIDE SEQUENCE [LARGE SCALE GENOMIC DNA]</scope>
    <source>
        <strain evidence="1 2">Ve08.2h10</strain>
    </source>
</reference>
<organism evidence="1 2">
    <name type="scientific">Paxillus rubicundulus Ve08.2h10</name>
    <dbReference type="NCBI Taxonomy" id="930991"/>
    <lineage>
        <taxon>Eukaryota</taxon>
        <taxon>Fungi</taxon>
        <taxon>Dikarya</taxon>
        <taxon>Basidiomycota</taxon>
        <taxon>Agaricomycotina</taxon>
        <taxon>Agaricomycetes</taxon>
        <taxon>Agaricomycetidae</taxon>
        <taxon>Boletales</taxon>
        <taxon>Paxilineae</taxon>
        <taxon>Paxillaceae</taxon>
        <taxon>Paxillus</taxon>
    </lineage>
</organism>
<dbReference type="OrthoDB" id="2634326at2759"/>
<dbReference type="EMBL" id="KN829787">
    <property type="protein sequence ID" value="KIK73403.1"/>
    <property type="molecule type" value="Genomic_DNA"/>
</dbReference>
<evidence type="ECO:0000313" key="1">
    <source>
        <dbReference type="EMBL" id="KIK73403.1"/>
    </source>
</evidence>